<evidence type="ECO:0000256" key="5">
    <source>
        <dbReference type="ARBA" id="ARBA00022679"/>
    </source>
</evidence>
<dbReference type="InterPro" id="IPR020806">
    <property type="entry name" value="PKS_PP-bd"/>
</dbReference>
<dbReference type="PROSITE" id="PS52019">
    <property type="entry name" value="PKS_MFAS_DH"/>
    <property type="match status" value="2"/>
</dbReference>
<feature type="domain" description="Ketosynthase family 3 (KS3)" evidence="12">
    <location>
        <begin position="33"/>
        <end position="459"/>
    </location>
</feature>
<keyword evidence="3" id="KW-0596">Phosphopantetheine</keyword>
<dbReference type="InterPro" id="IPR009081">
    <property type="entry name" value="PP-bd_ACP"/>
</dbReference>
<dbReference type="Pfam" id="PF18369">
    <property type="entry name" value="PKS_DE"/>
    <property type="match status" value="1"/>
</dbReference>
<dbReference type="InterPro" id="IPR014043">
    <property type="entry name" value="Acyl_transferase_dom"/>
</dbReference>
<dbReference type="PROSITE" id="PS00606">
    <property type="entry name" value="KS3_1"/>
    <property type="match status" value="3"/>
</dbReference>
<evidence type="ECO:0000256" key="2">
    <source>
        <dbReference type="ARBA" id="ARBA00004792"/>
    </source>
</evidence>
<dbReference type="SMART" id="SM01294">
    <property type="entry name" value="PKS_PP_betabranch"/>
    <property type="match status" value="3"/>
</dbReference>
<keyword evidence="5" id="KW-0808">Transferase</keyword>
<dbReference type="PANTHER" id="PTHR43775:SF51">
    <property type="entry name" value="INACTIVE PHENOLPHTHIOCEROL SYNTHESIS POLYKETIDE SYNTHASE TYPE I PKS1-RELATED"/>
    <property type="match status" value="1"/>
</dbReference>
<dbReference type="Pfam" id="PF00698">
    <property type="entry name" value="Acyl_transf_1"/>
    <property type="match status" value="3"/>
</dbReference>
<dbReference type="InterPro" id="IPR049900">
    <property type="entry name" value="PKS_mFAS_DH"/>
</dbReference>
<dbReference type="Pfam" id="PF08659">
    <property type="entry name" value="KR"/>
    <property type="match status" value="3"/>
</dbReference>
<feature type="active site" description="Proton donor; for dehydratase activity" evidence="9">
    <location>
        <position position="1149"/>
    </location>
</feature>
<dbReference type="Gene3D" id="3.40.366.10">
    <property type="entry name" value="Malonyl-Coenzyme A Acyl Carrier Protein, domain 2"/>
    <property type="match status" value="3"/>
</dbReference>
<dbReference type="Pfam" id="PF08240">
    <property type="entry name" value="ADH_N"/>
    <property type="match status" value="1"/>
</dbReference>
<dbReference type="InterPro" id="IPR050091">
    <property type="entry name" value="PKS_NRPS_Biosynth_Enz"/>
</dbReference>
<dbReference type="InterPro" id="IPR041618">
    <property type="entry name" value="PKS_DE"/>
</dbReference>
<dbReference type="Gene3D" id="3.10.129.110">
    <property type="entry name" value="Polyketide synthase dehydratase"/>
    <property type="match status" value="2"/>
</dbReference>
<comment type="pathway">
    <text evidence="2">Antibiotic biosynthesis.</text>
</comment>
<dbReference type="InterPro" id="IPR036291">
    <property type="entry name" value="NAD(P)-bd_dom_sf"/>
</dbReference>
<dbReference type="InterPro" id="IPR016035">
    <property type="entry name" value="Acyl_Trfase/lysoPLipase"/>
</dbReference>
<organism evidence="14 15">
    <name type="scientific">Streptomyces blastmyceticus</name>
    <dbReference type="NCBI Taxonomy" id="68180"/>
    <lineage>
        <taxon>Bacteria</taxon>
        <taxon>Bacillati</taxon>
        <taxon>Actinomycetota</taxon>
        <taxon>Actinomycetes</taxon>
        <taxon>Kitasatosporales</taxon>
        <taxon>Streptomycetaceae</taxon>
        <taxon>Streptomyces</taxon>
    </lineage>
</organism>
<comment type="cofactor">
    <cofactor evidence="1">
        <name>pantetheine 4'-phosphate</name>
        <dbReference type="ChEBI" id="CHEBI:47942"/>
    </cofactor>
</comment>
<keyword evidence="15" id="KW-1185">Reference proteome</keyword>
<dbReference type="Gene3D" id="6.10.140.1830">
    <property type="match status" value="1"/>
</dbReference>
<dbReference type="InterPro" id="IPR057326">
    <property type="entry name" value="KR_dom"/>
</dbReference>
<feature type="domain" description="Ketosynthase family 3 (KS3)" evidence="12">
    <location>
        <begin position="3896"/>
        <end position="4321"/>
    </location>
</feature>
<dbReference type="InterPro" id="IPR016036">
    <property type="entry name" value="Malonyl_transacylase_ACP-bd"/>
</dbReference>
<feature type="active site" description="Proton acceptor; for dehydratase activity" evidence="9">
    <location>
        <position position="983"/>
    </location>
</feature>
<dbReference type="SMART" id="SM00823">
    <property type="entry name" value="PKS_PP"/>
    <property type="match status" value="3"/>
</dbReference>
<keyword evidence="8" id="KW-0012">Acyltransferase</keyword>
<dbReference type="CDD" id="cd08952">
    <property type="entry name" value="KR_1_SDR_x"/>
    <property type="match status" value="1"/>
</dbReference>
<evidence type="ECO:0000256" key="9">
    <source>
        <dbReference type="PROSITE-ProRule" id="PRU01363"/>
    </source>
</evidence>
<protein>
    <submittedName>
        <fullName evidence="14">Uncharacterized protein</fullName>
    </submittedName>
</protein>
<evidence type="ECO:0000256" key="7">
    <source>
        <dbReference type="ARBA" id="ARBA00023268"/>
    </source>
</evidence>
<comment type="caution">
    <text evidence="14">The sequence shown here is derived from an EMBL/GenBank/DDBJ whole genome shotgun (WGS) entry which is preliminary data.</text>
</comment>
<feature type="domain" description="PKS/mFAS DH" evidence="13">
    <location>
        <begin position="951"/>
        <end position="1226"/>
    </location>
</feature>
<dbReference type="Pfam" id="PF02801">
    <property type="entry name" value="Ketoacyl-synt_C"/>
    <property type="match status" value="3"/>
</dbReference>
<dbReference type="InterPro" id="IPR001227">
    <property type="entry name" value="Ac_transferase_dom_sf"/>
</dbReference>
<dbReference type="SUPFAM" id="SSF51735">
    <property type="entry name" value="NAD(P)-binding Rossmann-fold domains"/>
    <property type="match status" value="7"/>
</dbReference>
<dbReference type="InterPro" id="IPR036736">
    <property type="entry name" value="ACP-like_sf"/>
</dbReference>
<evidence type="ECO:0000256" key="10">
    <source>
        <dbReference type="SAM" id="MobiDB-lite"/>
    </source>
</evidence>
<dbReference type="PROSITE" id="PS52004">
    <property type="entry name" value="KS3_2"/>
    <property type="match status" value="3"/>
</dbReference>
<dbReference type="InterPro" id="IPR014031">
    <property type="entry name" value="Ketoacyl_synth_C"/>
</dbReference>
<keyword evidence="4" id="KW-0597">Phosphoprotein</keyword>
<evidence type="ECO:0000313" key="14">
    <source>
        <dbReference type="EMBL" id="GAA0359830.1"/>
    </source>
</evidence>
<feature type="compositionally biased region" description="Basic and acidic residues" evidence="10">
    <location>
        <begin position="4330"/>
        <end position="4340"/>
    </location>
</feature>
<feature type="domain" description="Carrier" evidence="11">
    <location>
        <begin position="3801"/>
        <end position="3876"/>
    </location>
</feature>
<dbReference type="SMART" id="SM00825">
    <property type="entry name" value="PKS_KS"/>
    <property type="match status" value="3"/>
</dbReference>
<dbReference type="InterPro" id="IPR049551">
    <property type="entry name" value="PKS_DH_C"/>
</dbReference>
<dbReference type="InterPro" id="IPR042104">
    <property type="entry name" value="PKS_dehydratase_sf"/>
</dbReference>
<dbReference type="Pfam" id="PF00109">
    <property type="entry name" value="ketoacyl-synt"/>
    <property type="match status" value="3"/>
</dbReference>
<dbReference type="EMBL" id="BAAABW010000023">
    <property type="protein sequence ID" value="GAA0359830.1"/>
    <property type="molecule type" value="Genomic_DNA"/>
</dbReference>
<dbReference type="SMART" id="SM00826">
    <property type="entry name" value="PKS_DH"/>
    <property type="match status" value="2"/>
</dbReference>
<accession>A0ABP3H577</accession>
<feature type="region of interest" description="C-terminal hotdog fold" evidence="9">
    <location>
        <begin position="1088"/>
        <end position="1226"/>
    </location>
</feature>
<dbReference type="Pfam" id="PF21089">
    <property type="entry name" value="PKS_DH_N"/>
    <property type="match status" value="2"/>
</dbReference>
<evidence type="ECO:0000256" key="6">
    <source>
        <dbReference type="ARBA" id="ARBA00023194"/>
    </source>
</evidence>
<evidence type="ECO:0000256" key="3">
    <source>
        <dbReference type="ARBA" id="ARBA00022450"/>
    </source>
</evidence>
<dbReference type="Gene3D" id="3.40.50.11460">
    <property type="match status" value="1"/>
</dbReference>
<dbReference type="InterPro" id="IPR020807">
    <property type="entry name" value="PKS_DH"/>
</dbReference>
<dbReference type="InterPro" id="IPR011032">
    <property type="entry name" value="GroES-like_sf"/>
</dbReference>
<dbReference type="InterPro" id="IPR016039">
    <property type="entry name" value="Thiolase-like"/>
</dbReference>
<dbReference type="SUPFAM" id="SSF50129">
    <property type="entry name" value="GroES-like"/>
    <property type="match status" value="1"/>
</dbReference>
<dbReference type="CDD" id="cd00833">
    <property type="entry name" value="PKS"/>
    <property type="match status" value="3"/>
</dbReference>
<dbReference type="SUPFAM" id="SSF47336">
    <property type="entry name" value="ACP-like"/>
    <property type="match status" value="3"/>
</dbReference>
<dbReference type="PROSITE" id="PS50075">
    <property type="entry name" value="CARRIER"/>
    <property type="match status" value="3"/>
</dbReference>
<dbReference type="InterPro" id="IPR049552">
    <property type="entry name" value="PKS_DH_N"/>
</dbReference>
<dbReference type="Pfam" id="PF22953">
    <property type="entry name" value="SpnB_Rossmann"/>
    <property type="match status" value="2"/>
</dbReference>
<keyword evidence="7" id="KW-0511">Multifunctional enzyme</keyword>
<dbReference type="SMART" id="SM00827">
    <property type="entry name" value="PKS_AT"/>
    <property type="match status" value="3"/>
</dbReference>
<dbReference type="SMART" id="SM00822">
    <property type="entry name" value="PKS_KR"/>
    <property type="match status" value="3"/>
</dbReference>
<dbReference type="SUPFAM" id="SSF52151">
    <property type="entry name" value="FabD/lysophospholipase-like"/>
    <property type="match status" value="3"/>
</dbReference>
<dbReference type="PROSITE" id="PS00012">
    <property type="entry name" value="PHOSPHOPANTETHEINE"/>
    <property type="match status" value="3"/>
</dbReference>
<dbReference type="Gene3D" id="1.10.1200.10">
    <property type="entry name" value="ACP-like"/>
    <property type="match status" value="3"/>
</dbReference>
<feature type="region of interest" description="N-terminal hotdog fold" evidence="9">
    <location>
        <begin position="951"/>
        <end position="1076"/>
    </location>
</feature>
<dbReference type="Pfam" id="PF16197">
    <property type="entry name" value="KAsynt_C_assoc"/>
    <property type="match status" value="3"/>
</dbReference>
<dbReference type="SMART" id="SM00829">
    <property type="entry name" value="PKS_ER"/>
    <property type="match status" value="1"/>
</dbReference>
<dbReference type="InterPro" id="IPR015083">
    <property type="entry name" value="NorB/c/GfsB-D-like_docking"/>
</dbReference>
<proteinExistence type="predicted"/>
<evidence type="ECO:0000259" key="11">
    <source>
        <dbReference type="PROSITE" id="PS50075"/>
    </source>
</evidence>
<evidence type="ECO:0000256" key="4">
    <source>
        <dbReference type="ARBA" id="ARBA00022553"/>
    </source>
</evidence>
<dbReference type="Pfam" id="PF13602">
    <property type="entry name" value="ADH_zinc_N_2"/>
    <property type="match status" value="1"/>
</dbReference>
<feature type="region of interest" description="Disordered" evidence="10">
    <location>
        <begin position="4317"/>
        <end position="4342"/>
    </location>
</feature>
<dbReference type="InterPro" id="IPR020843">
    <property type="entry name" value="ER"/>
</dbReference>
<dbReference type="InterPro" id="IPR006162">
    <property type="entry name" value="Ppantetheine_attach_site"/>
</dbReference>
<dbReference type="Gene3D" id="3.30.70.3290">
    <property type="match status" value="3"/>
</dbReference>
<dbReference type="Proteomes" id="UP001500063">
    <property type="component" value="Unassembled WGS sequence"/>
</dbReference>
<dbReference type="InterPro" id="IPR020841">
    <property type="entry name" value="PKS_Beta-ketoAc_synthase_dom"/>
</dbReference>
<name>A0ABP3H577_9ACTN</name>
<keyword evidence="6" id="KW-0045">Antibiotic biosynthesis</keyword>
<dbReference type="Pfam" id="PF00550">
    <property type="entry name" value="PP-binding"/>
    <property type="match status" value="3"/>
</dbReference>
<dbReference type="Pfam" id="PF08990">
    <property type="entry name" value="Docking"/>
    <property type="match status" value="1"/>
</dbReference>
<evidence type="ECO:0000256" key="8">
    <source>
        <dbReference type="ARBA" id="ARBA00023315"/>
    </source>
</evidence>
<evidence type="ECO:0000256" key="1">
    <source>
        <dbReference type="ARBA" id="ARBA00001957"/>
    </source>
</evidence>
<dbReference type="SUPFAM" id="SSF53901">
    <property type="entry name" value="Thiolase-like"/>
    <property type="match status" value="3"/>
</dbReference>
<feature type="domain" description="Carrier" evidence="11">
    <location>
        <begin position="1703"/>
        <end position="1778"/>
    </location>
</feature>
<gene>
    <name evidence="14" type="ORF">GCM10010319_41520</name>
</gene>
<dbReference type="Pfam" id="PF14765">
    <property type="entry name" value="PS-DH"/>
    <property type="match status" value="2"/>
</dbReference>
<dbReference type="Gene3D" id="3.90.180.10">
    <property type="entry name" value="Medium-chain alcohol dehydrogenases, catalytic domain"/>
    <property type="match status" value="1"/>
</dbReference>
<dbReference type="PANTHER" id="PTHR43775">
    <property type="entry name" value="FATTY ACID SYNTHASE"/>
    <property type="match status" value="1"/>
</dbReference>
<dbReference type="CDD" id="cd05195">
    <property type="entry name" value="enoyl_red"/>
    <property type="match status" value="1"/>
</dbReference>
<dbReference type="InterPro" id="IPR018201">
    <property type="entry name" value="Ketoacyl_synth_AS"/>
</dbReference>
<dbReference type="SUPFAM" id="SSF55048">
    <property type="entry name" value="Probable ACP-binding domain of malonyl-CoA ACP transacylase"/>
    <property type="match status" value="3"/>
</dbReference>
<feature type="region of interest" description="N-terminal hotdog fold" evidence="9">
    <location>
        <begin position="2704"/>
        <end position="2827"/>
    </location>
</feature>
<evidence type="ECO:0000259" key="12">
    <source>
        <dbReference type="PROSITE" id="PS52004"/>
    </source>
</evidence>
<evidence type="ECO:0000259" key="13">
    <source>
        <dbReference type="PROSITE" id="PS52019"/>
    </source>
</evidence>
<dbReference type="InterPro" id="IPR055123">
    <property type="entry name" value="SpnB-like_Rossmann"/>
</dbReference>
<feature type="region of interest" description="C-terminal hotdog fold" evidence="9">
    <location>
        <begin position="2839"/>
        <end position="2977"/>
    </location>
</feature>
<dbReference type="InterPro" id="IPR013154">
    <property type="entry name" value="ADH-like_N"/>
</dbReference>
<dbReference type="Gene3D" id="3.40.47.10">
    <property type="match status" value="3"/>
</dbReference>
<feature type="domain" description="PKS/mFAS DH" evidence="13">
    <location>
        <begin position="2704"/>
        <end position="2977"/>
    </location>
</feature>
<evidence type="ECO:0000313" key="15">
    <source>
        <dbReference type="Proteomes" id="UP001500063"/>
    </source>
</evidence>
<dbReference type="InterPro" id="IPR032821">
    <property type="entry name" value="PKS_assoc"/>
</dbReference>
<dbReference type="NCBIfam" id="NF045894">
    <property type="entry name" value="PKS_plus_SDR"/>
    <property type="match status" value="1"/>
</dbReference>
<dbReference type="InterPro" id="IPR014030">
    <property type="entry name" value="Ketoacyl_synth_N"/>
</dbReference>
<feature type="active site" description="Proton acceptor; for dehydratase activity" evidence="9">
    <location>
        <position position="2736"/>
    </location>
</feature>
<feature type="compositionally biased region" description="Low complexity" evidence="10">
    <location>
        <begin position="478"/>
        <end position="487"/>
    </location>
</feature>
<reference evidence="15" key="1">
    <citation type="journal article" date="2019" name="Int. J. Syst. Evol. Microbiol.">
        <title>The Global Catalogue of Microorganisms (GCM) 10K type strain sequencing project: providing services to taxonomists for standard genome sequencing and annotation.</title>
        <authorList>
            <consortium name="The Broad Institute Genomics Platform"/>
            <consortium name="The Broad Institute Genome Sequencing Center for Infectious Disease"/>
            <person name="Wu L."/>
            <person name="Ma J."/>
        </authorList>
    </citation>
    <scope>NUCLEOTIDE SEQUENCE [LARGE SCALE GENOMIC DNA]</scope>
    <source>
        <strain evidence="15">JCM 4565</strain>
    </source>
</reference>
<feature type="domain" description="Carrier" evidence="11">
    <location>
        <begin position="5367"/>
        <end position="5442"/>
    </location>
</feature>
<feature type="active site" description="Proton donor; for dehydratase activity" evidence="9">
    <location>
        <position position="2900"/>
    </location>
</feature>
<dbReference type="InterPro" id="IPR013968">
    <property type="entry name" value="PKS_KR"/>
</dbReference>
<dbReference type="Gene3D" id="3.40.50.720">
    <property type="entry name" value="NAD(P)-binding Rossmann-like Domain"/>
    <property type="match status" value="3"/>
</dbReference>
<feature type="domain" description="Ketosynthase family 3 (KS3)" evidence="12">
    <location>
        <begin position="1797"/>
        <end position="2224"/>
    </location>
</feature>
<sequence length="5525" mass="575468">MTNDDKLVDYLKRVAADLHETRQRLREAEDRENEPIAIVGLACRFPGGVGSPEDLWRLLESGADAIEDFPTDRGWDNEGIYDPDPEAPGKTYLRKGGFLDRAGDFDADLFGISPREALAMDPQQRLILESSWEVLERAGIDPTSLKGSRTGVFVGAAGTGYLTNMQRVPDGVEGYTGTGSFVSVVSGRVSYSLGLEGPAITVDTACSSSLVALHMAVRSLRSGECSLAVAGGVAVMPTPWVFVDFSRQRGLARDGRCKAFAAAADGTVWSEGVGTLLVERLSDARRNGHEVLAVVRGSALNQDGASNGLTAPNGPSQQRVIRAALANAQLSADEVDAVEAHGTGTTLGDPIEAQALLATYGRAHTEDRPLWLGSVKSNLGHTAHAAGVVSVIKMVLALRNGTLPPTLHVDAPSPHVDWSSGAVELLTEPVEWTRNGRPRRAGISSFGISGTNAHVIIEEAPQPTAEPDGEATDRTDPTDPTAAPAGPGERRVQLPVVPWPVSGRTQDALRAQAGRLAAHVRDVPALGLTDLGWSLASTRAALEHRGVVLAADRESALSGLTALAEGTPAPEALSGSVRPGVSRVAFVFPGQGSQWVGMAAGLLESPAFAERLAECDAALRAYVDWSVVDVVRGGAGAASLDDVVVVQASLWAVMVSLAAVWRSVGVEPAAVIGHSQGEIAAAAVSGALSLEDAAKVVVLRARAIAEGLSGRGGMVSVPLPVDQVRLEAWDERISVASVNGPSSTVVSGDPEALDELLAVCEADGVRARRIAVDYASHSAQVESIREQVVGALEDIEPRRGEIPFYSTVTGGLIDTSELDAEYWYTNLRQTVRFDETVRALLDDGFGLFVESSAHPVLTVGLQETFEDASSDAVALGTLRRDEGGPERFLTSLAEGYVRGLPVDWNAVFAGSGARRLLDLPTYAFQHKRYWLESGSLTVADATGLGLGAADHPLLGAAVQVAGADRLLLTGRLSLQTHPWLADHAALGTVLVPGAAFVELALRAADEVGCARIEELTLEVPLALPERGAVQVQLSVGAPDTTGRRELDIHSRTEDATVDALWVRHATGVLAMAQGPAPDALTAWPPAGARPVPVEDFYERVADTGYGYGPTFRGLRAAWRVGDEIHAEVALLEEQEKAAARFGLHPALLDAALHPAALLDGPGSGELRLPFSWSGVTLHAVGATRLRVRIRPTGEDTVSVTVADTTGVPVAEVDSLVLRPIAPEQLRQANDPARDAFFRLDWTPLPPASGADTSGWVTIGSDDLPTLLERLDNGTDTVPDTVVVPFEAAPHGAGPALPALVREATNRALALVQTWLSDERLGGARLVVVTRRAVATRPGEDVADLAHAPLWGLFRSAQSENPGRFVLVDIDGDPADARDAVTIALAAEEPQLAVRDGAVLAPRLVRASRTPGGAGSFAGDGTVLVTGGTGTLGGLLARHLVAERGVRHLLLISRRGVEAAGAAELTAELAAAGATVEVVACDAADRDALAAVLAGIPAERPLTAVIHAAGALDDGLIAALTPERVERVLRPKVDAAVNLHELTRGLDLSAFVLFSSMAGTLGNPGQANYAAANAFLDALAQHRRAAGLPALSLIWGYWARESELTGHLDDTDVARYLRMGIARMPSDQGLALFDAALAADGDDAALVVSRLDLAALRAQAEAGELLPLHRSLVRITTRRTAGTDDGGGGLLRSLAGKSDEEQLRFLLDLVRGRVATVLGHSGAERVEAGRPFKELGFDSLTALELRNRLNATTGLRLPATLVFDYPTPLALAGFLRSEVLGVGAVAAGPVAMAAGVADDPVVIVGMACRFPGGVGSPEELWGLVASGGDAVSWFPSDRGWDVEGLYDPDPEVVGKSYAREGGFLYGAGEFDPGFFGISPREALAMDPQQRLLLETSWEVFERAGIDPASLKGSPTGVFAGVMHHDYAARVEQIQGEIEGYALMGASPAAVSGRVAYTFGLEGPAVTVDTACSSSLVALHLAVQALRSGECSMALAGGVTVMSTPTLFVEFSRQRGMARDGRCKAFSASADGAGWSEGVGVLLVERLSDARRNGHRVLAVVRGSAVNQDGASNGLTAPNGPSQQRVIRQALAGAGLSAVDVDVVEAHGTGTTLGDPIEAQALLATYGQGRPVGRPLWLGSVKSNIGHAQAAAGVAGVIKMVEAMRRGVLPGTLHVDEPTPHVDWSSGAVELLTEPVDWTADDGRPRRAGVSAFGASGTNAHVILEQAEEADARPATGPEEAPATTRPLDSLVVPWIVSGRTEAGLRAQAGKLAAFAQDCPEPSLMDIGWSLASTRAALEHRAVVLAADRGSALSGLSALAEGLPAGNVVTGVAAVEPGRVVFVFPGQGSQWVGMAAGLLESPAFAERLAECDAALRSYVGWSVVDVVRGGEAASLDDVVVVQASLWAVMVSLAAVWRSVGVEPAAVIGHSQGEIAAAAVSGALSLEDAAKVVVLRARAIAEGLSGRGGMVSVALPVDQVRLGAWGDRISVASVNGPSSTVVSGDPEALDELLAVCEADGVRARRIAVDYASHSAQVESIREQVIGALEGIEPRLSEVPFYSTVTGGLIDTSGLDAEYWFTNLRRTVRFDETVRALLDDGFGFFVESSAHPVLTVGLQETFEDASSDAVALGTLRRDEGGPERFLTSLAEGYVRGLPVDWNAVFAGSGARRLLDLPTYAFQRERFWLEASVAPVGDASGFGLGVMDHPLLGAVVRVAGGDQLLLTGRLSLVTHAWLADHVVSGLVLVPGAALVELALRAADEVGCVQVEELTLEAPLVVPGRGGVQVQLSVGAPDATGRRELTVHSRSEEEGSPWTRHAVGVVSGEARTPDAGLSSWPPAGAEPLAVDGFYAQVAESGYGYGPAFQGLRTAWRAGDDIYAEVELPEEQRQEAGRFGIHPALLDAALHPAALLDGPGSGALRLPFSWSGVVLHAVGATTLRVRVRPVGEDTVSVTVADATGTPVVSIDSLALREISPDQLRQAQDPTRDSLFRLDWVPLPRPADTPATSTFALLGRDGTQLVADLGARHASVAELAAAIEDGASAPEFVIAPFGTGRAGPDPGAADMTHTVTAEALALVQAWASTERLGSTRLVVLTQGAVQARPGEDVTALACAPLWGMLRTAQAENPGRFLLVDTDDHEASHAALTGAVAAAAAAEEPQLAIRAGELFVPRLARAASSGGALVPPAGVRAWRLATTGAGTLENLALLPAPGALEPLRAGQVRVSVRAGGVNFRDVLIGLGMYPDADAYMGTEGAGVVIEVGPGVTGHTVGDRVMGLLPEAFGPVCVVDQRLVARIPDGWSYEQAAAVPVVFLTAYFGLVDLAGLSVGESVVVHAATGGVGMAAVQLARYWGAEVFATASEGKWDTLRAMGFDGTHIASSRTLDFEGKFLAATDGRGVDVVLDSLAREFVDASLRLLPRGGRFLEMGKTDIRDPEAVAAEHPGVSYHPYALTEISTDRLGDILTELVGLFERGVLEPLPVRTWDVRRAPEALRFMSQARHTGKIVLTVPKPLDPDGTVLITGGTGTLGGLLARHLVAQHGVRHLLLTSRRGLEAEGATELTEELTAAGAAVTVASCDAADRDALAAVLAGIPADRPLTAVVHAAGALDDGLIPALTPERLARVLRPKVDAALNLHELTRGLDLSAFVLYSSLAGALGSPGQANYAAANTFLDALAAHRRAAGLPAVSVAWGHWDRASELTGRLDQTDRARMARSGVVPMSSDEGLALFDAARSLDEPLVITSRLATAAWTSGASSEVVRAAARGLVSRGPVRRTLAARAADGTGAGGSALARRLSGLSDVERTAALTDLVRAHVATVLGHGSPASVQPERAFKELGFDSLTSVELRNRLGAATGLRLPATLVFDHPTPDALAAHLESELGVGGQVESGTPALTAAAVDEDPVVIVSMACRFPGDADSPEGLWNLVASGRDAISGFPDDRGWDLDRLYDADPERSGKSYAREGGFLRDATLFDAGLFGISPREALAMDPQQRLILESSWEAFESAGIDATSLRGSRTGVFIGAITTGYGQDTRLRQSVEGYSVTGNVLSVVSGRVSYVFGLEGPAITVDTACSSSLVALHLAAQALRSGECSLALVGGVTVMPGPFGFVEFSRQRVLSPDGRCKAFGAGADGTGFSEGVGVLLVERLSDARRHGHRVLAVVRGSATNQDGASNGLTAPNGPSQQRVIRAALANARLTPGDIDAVEAHGTGTRLGDPIEAQALLATYGKDRDADRPLWLGSVKSNIGHTQAAAGAAGLIKMVMAMGQGVLPSTLHADEPSPEVDWSSGAVKLLTEPVEWRTDGRPRRAAVSSFGISGTNAHVILEEPPSPPAVSEETREERDASPRAHTGLVADVVPWVVSAKSEDALRAQAERLAAHRDGRPEHEFTGVGRSLVASRVALEHRAVVLATAHEAALSGLGALARGVSGAGVVSGAADVRGRVVFVFPGQGSQWVGMGAELLDASPVFAERFAECDAALGEHLGWSVTDVVRGVPGAASMESIEVLQPVLFAVNVSLAALWRAAGVEPAAVVGHSQGEIAAACVAGALSLADAAKVVVLRSALFAEELVGKGAVASVAMSADAVEERLTAWDGRLVIAGRNGPGAVTVAGEVAALEEFVAGCRAEDIRARVVGSTVASHCAQVDPLRDRILEMFADLTPRRGGIPFYSTVTGTVRDTTELDAEYWFHNARRPVDFEGAVRALLDDGFRFFVESSGHPVLTMGMQATFEDAGAEAVAVGSLRRDEGGPARFLASLAEGYVRGLPGVDWEAVFAGTDAGLVDLPTYAFQRQRYWLDDLLADAPGADGTGPGADAVETEFWEAVERGDLDGVAAELDVAADQPLSTVLPALSSWRRRRREASTVDRWRYRVVWRPVAAGPVPPALSGRWLVVVPGSATEDAWATGAVRALEEHGARVERLVVDAGTVDRTRLAGLLGEAAGDEGLAGVLSLLAFDETPHPTHHTLPGGAVATLALAQALDDIDTAGPLWAATRGGVLVGQADPEARPHQAHAWGLGRVVALEQPARWGGLIDLPDTADDTAVTRVAGALSGAADAGHEDQLAVRASGVWARRLVRAPLGAGPAVRTWNPKGTVLITGGTGGIGARVAEWAAGNGAEHLLLTSRRGPDAPGATELAARLRELGARVTVAACDMADRAAVAALVAGVPEEHPLTAVIHTAGVPQTFTPVTDTTADAFADITSGKVAGAVHLDDVLADTPLDAFVVFSSNAAVWGSGGQGAYAAGNAFLDAFAEARRARGRTATSVAWGAWGGGGMMALDGAVEYMGRRGVVEMAPEPAVAAMVQAVEHDETCVAVADVEWERFVLGFTAVRPSPLLAELPEVRRALREQQGAADAADPAAGAALTARLAGLPENEQLKHVVELVRTEVAAVLGHTATDGIRAGRAFKELGFDSLTAVELRNRLNAATGLRLPASVVFDHPTPMALADHVRGQVVPDGGGAPEAVFGELEALENSVAHLTGDGESTTKVVERLEALVWRLRDGRDTAQGEAPATADDLAAASAEDMFDLLDKEFGDS</sequence>
<dbReference type="CDD" id="cd08956">
    <property type="entry name" value="KR_3_FAS_SDR_x"/>
    <property type="match status" value="2"/>
</dbReference>
<feature type="region of interest" description="Disordered" evidence="10">
    <location>
        <begin position="460"/>
        <end position="489"/>
    </location>
</feature>